<feature type="binding site" evidence="11">
    <location>
        <position position="128"/>
    </location>
    <ligand>
        <name>S-adenosyl-L-methionine</name>
        <dbReference type="ChEBI" id="CHEBI:59789"/>
    </ligand>
</feature>
<dbReference type="WBParaSite" id="SBAD_0000160601-mRNA-1">
    <property type="protein sequence ID" value="SBAD_0000160601-mRNA-1"/>
    <property type="gene ID" value="SBAD_0000160601"/>
</dbReference>
<gene>
    <name evidence="13" type="ORF">SBAD_LOCUS1535</name>
</gene>
<keyword evidence="8" id="KW-0506">mRNA capping</keyword>
<dbReference type="PIRSF" id="PIRSF028762">
    <property type="entry name" value="ABD1"/>
    <property type="match status" value="1"/>
</dbReference>
<dbReference type="GO" id="GO:0003723">
    <property type="term" value="F:RNA binding"/>
    <property type="evidence" value="ECO:0007669"/>
    <property type="project" value="UniProtKB-KW"/>
</dbReference>
<keyword evidence="9" id="KW-0539">Nucleus</keyword>
<sequence length="292" mass="33557">MESKKTDVAEHYNSVPEVGLKERAQSRIFFLRNLNNWVKSALINDALQRVRKEDKGSVEPHPITVLDLCCGKGGDLLKWKVGEIRHLICVDIAELSLKQCQSRYEEMCQRMRYGRPEKVFSAEFISADCTETIVSSKFRDPERRLDICSCQFSLHYSFSSEERATCMLRNACENLKVGGYFIGTVPDANRIVYLCRQSGTKSFKNGICQLKFEDVEGDSFPLFASKYHFTLDEVVNCPEYLVYFPLLQKMLEKFNMELVLKKSFPSILYDHHKEGPARTLLGRMQCLEASIA</sequence>
<evidence type="ECO:0000313" key="14">
    <source>
        <dbReference type="Proteomes" id="UP000270296"/>
    </source>
</evidence>
<keyword evidence="3" id="KW-0489">Methyltransferase</keyword>
<keyword evidence="5" id="KW-0808">Transferase</keyword>
<comment type="catalytic activity">
    <reaction evidence="10">
        <text>a 5'-end (5'-triphosphoguanosine)-ribonucleoside in mRNA + S-adenosyl-L-methionine = a 5'-end (N(7)-methyl 5'-triphosphoguanosine)-ribonucleoside in mRNA + S-adenosyl-L-homocysteine</text>
        <dbReference type="Rhea" id="RHEA:67008"/>
        <dbReference type="Rhea" id="RHEA-COMP:17166"/>
        <dbReference type="Rhea" id="RHEA-COMP:17167"/>
        <dbReference type="ChEBI" id="CHEBI:57856"/>
        <dbReference type="ChEBI" id="CHEBI:59789"/>
        <dbReference type="ChEBI" id="CHEBI:156461"/>
        <dbReference type="ChEBI" id="CHEBI:167617"/>
        <dbReference type="EC" id="2.1.1.56"/>
    </reaction>
</comment>
<feature type="binding site" evidence="11">
    <location>
        <position position="69"/>
    </location>
    <ligand>
        <name>S-adenosyl-L-methionine</name>
        <dbReference type="ChEBI" id="CHEBI:59789"/>
    </ligand>
</feature>
<comment type="subcellular location">
    <subcellularLocation>
        <location evidence="1">Nucleus</location>
    </subcellularLocation>
</comment>
<evidence type="ECO:0000256" key="9">
    <source>
        <dbReference type="ARBA" id="ARBA00023242"/>
    </source>
</evidence>
<dbReference type="PANTHER" id="PTHR12189">
    <property type="entry name" value="MRNA GUANINE-7- METHYLTRANSFERASE"/>
    <property type="match status" value="1"/>
</dbReference>
<evidence type="ECO:0000256" key="3">
    <source>
        <dbReference type="ARBA" id="ARBA00022603"/>
    </source>
</evidence>
<name>A0A183ID41_9BILA</name>
<dbReference type="InterPro" id="IPR039753">
    <property type="entry name" value="RG7MT1"/>
</dbReference>
<evidence type="ECO:0000256" key="4">
    <source>
        <dbReference type="ARBA" id="ARBA00022664"/>
    </source>
</evidence>
<dbReference type="Pfam" id="PF03291">
    <property type="entry name" value="mRNA_G-N7_MeTrfase"/>
    <property type="match status" value="1"/>
</dbReference>
<dbReference type="GO" id="GO:0004482">
    <property type="term" value="F:mRNA 5'-cap (guanine-N7-)-methyltransferase activity"/>
    <property type="evidence" value="ECO:0007669"/>
    <property type="project" value="UniProtKB-EC"/>
</dbReference>
<feature type="binding site" evidence="11">
    <location>
        <position position="156"/>
    </location>
    <ligand>
        <name>S-adenosyl-L-methionine</name>
        <dbReference type="ChEBI" id="CHEBI:59789"/>
    </ligand>
</feature>
<evidence type="ECO:0000313" key="15">
    <source>
        <dbReference type="WBParaSite" id="SBAD_0000160601-mRNA-1"/>
    </source>
</evidence>
<dbReference type="PROSITE" id="PS51562">
    <property type="entry name" value="RNA_CAP0_MT"/>
    <property type="match status" value="1"/>
</dbReference>
<feature type="domain" description="MRNA cap 0 methyltransferase" evidence="12">
    <location>
        <begin position="26"/>
        <end position="292"/>
    </location>
</feature>
<dbReference type="PANTHER" id="PTHR12189:SF2">
    <property type="entry name" value="MRNA CAP GUANINE-N7 METHYLTRANSFERASE"/>
    <property type="match status" value="1"/>
</dbReference>
<dbReference type="SUPFAM" id="SSF53335">
    <property type="entry name" value="S-adenosyl-L-methionine-dependent methyltransferases"/>
    <property type="match status" value="1"/>
</dbReference>
<dbReference type="AlphaFoldDB" id="A0A183ID41"/>
<dbReference type="EMBL" id="UZAM01006857">
    <property type="protein sequence ID" value="VDO94653.1"/>
    <property type="molecule type" value="Genomic_DNA"/>
</dbReference>
<evidence type="ECO:0000259" key="12">
    <source>
        <dbReference type="PROSITE" id="PS51562"/>
    </source>
</evidence>
<evidence type="ECO:0000256" key="7">
    <source>
        <dbReference type="ARBA" id="ARBA00022884"/>
    </source>
</evidence>
<protein>
    <recommendedName>
        <fullName evidence="2">mRNA (guanine-N(7))-methyltransferase</fullName>
        <ecNumber evidence="2">2.1.1.56</ecNumber>
    </recommendedName>
</protein>
<dbReference type="InterPro" id="IPR029063">
    <property type="entry name" value="SAM-dependent_MTases_sf"/>
</dbReference>
<accession>A0A183ID41</accession>
<keyword evidence="14" id="KW-1185">Reference proteome</keyword>
<proteinExistence type="predicted"/>
<evidence type="ECO:0000256" key="8">
    <source>
        <dbReference type="ARBA" id="ARBA00023042"/>
    </source>
</evidence>
<dbReference type="EC" id="2.1.1.56" evidence="2"/>
<evidence type="ECO:0000256" key="11">
    <source>
        <dbReference type="PIRSR" id="PIRSR028762-1"/>
    </source>
</evidence>
<evidence type="ECO:0000256" key="10">
    <source>
        <dbReference type="ARBA" id="ARBA00044712"/>
    </source>
</evidence>
<reference evidence="15" key="1">
    <citation type="submission" date="2016-06" db="UniProtKB">
        <authorList>
            <consortium name="WormBaseParasite"/>
        </authorList>
    </citation>
    <scope>IDENTIFICATION</scope>
</reference>
<feature type="binding site" evidence="11">
    <location>
        <position position="91"/>
    </location>
    <ligand>
        <name>S-adenosyl-L-methionine</name>
        <dbReference type="ChEBI" id="CHEBI:59789"/>
    </ligand>
</feature>
<keyword evidence="4" id="KW-0507">mRNA processing</keyword>
<organism evidence="15">
    <name type="scientific">Soboliphyme baturini</name>
    <dbReference type="NCBI Taxonomy" id="241478"/>
    <lineage>
        <taxon>Eukaryota</taxon>
        <taxon>Metazoa</taxon>
        <taxon>Ecdysozoa</taxon>
        <taxon>Nematoda</taxon>
        <taxon>Enoplea</taxon>
        <taxon>Dorylaimia</taxon>
        <taxon>Dioctophymatida</taxon>
        <taxon>Dioctophymatoidea</taxon>
        <taxon>Soboliphymatidae</taxon>
        <taxon>Soboliphyme</taxon>
    </lineage>
</organism>
<keyword evidence="6" id="KW-0949">S-adenosyl-L-methionine</keyword>
<dbReference type="InterPro" id="IPR016899">
    <property type="entry name" value="mRNA_G-N7_MeTrfase_euk"/>
</dbReference>
<reference evidence="13 14" key="2">
    <citation type="submission" date="2018-11" db="EMBL/GenBank/DDBJ databases">
        <authorList>
            <consortium name="Pathogen Informatics"/>
        </authorList>
    </citation>
    <scope>NUCLEOTIDE SEQUENCE [LARGE SCALE GENOMIC DNA]</scope>
</reference>
<feature type="binding site" evidence="11">
    <location>
        <position position="39"/>
    </location>
    <ligand>
        <name>S-adenosyl-L-methionine</name>
        <dbReference type="ChEBI" id="CHEBI:59789"/>
    </ligand>
</feature>
<feature type="binding site" evidence="11">
    <location>
        <position position="151"/>
    </location>
    <ligand>
        <name>S-adenosyl-L-methionine</name>
        <dbReference type="ChEBI" id="CHEBI:59789"/>
    </ligand>
</feature>
<keyword evidence="7" id="KW-0694">RNA-binding</keyword>
<evidence type="ECO:0000313" key="13">
    <source>
        <dbReference type="EMBL" id="VDO94653.1"/>
    </source>
</evidence>
<dbReference type="Proteomes" id="UP000270296">
    <property type="component" value="Unassembled WGS sequence"/>
</dbReference>
<evidence type="ECO:0000256" key="5">
    <source>
        <dbReference type="ARBA" id="ARBA00022679"/>
    </source>
</evidence>
<evidence type="ECO:0000256" key="2">
    <source>
        <dbReference type="ARBA" id="ARBA00011926"/>
    </source>
</evidence>
<evidence type="ECO:0000256" key="1">
    <source>
        <dbReference type="ARBA" id="ARBA00004123"/>
    </source>
</evidence>
<evidence type="ECO:0000256" key="6">
    <source>
        <dbReference type="ARBA" id="ARBA00022691"/>
    </source>
</evidence>
<dbReference type="OrthoDB" id="10248867at2759"/>
<dbReference type="Gene3D" id="3.40.50.150">
    <property type="entry name" value="Vaccinia Virus protein VP39"/>
    <property type="match status" value="1"/>
</dbReference>
<dbReference type="CDD" id="cd02440">
    <property type="entry name" value="AdoMet_MTases"/>
    <property type="match status" value="1"/>
</dbReference>
<dbReference type="GO" id="GO:0005634">
    <property type="term" value="C:nucleus"/>
    <property type="evidence" value="ECO:0007669"/>
    <property type="project" value="UniProtKB-SubCell"/>
</dbReference>
<dbReference type="InterPro" id="IPR004971">
    <property type="entry name" value="mRNA_G-N7_MeTrfase_dom"/>
</dbReference>